<dbReference type="PANTHER" id="PTHR30482">
    <property type="entry name" value="HIGH-AFFINITY BRANCHED-CHAIN AMINO ACID TRANSPORT SYSTEM PERMEASE"/>
    <property type="match status" value="1"/>
</dbReference>
<proteinExistence type="predicted"/>
<keyword evidence="8" id="KW-1185">Reference proteome</keyword>
<reference evidence="8" key="1">
    <citation type="submission" date="2019-05" db="EMBL/GenBank/DDBJ databases">
        <title>Complete genome sequencing of Dialister sp. strain 5BBH33.</title>
        <authorList>
            <person name="Sakamoto M."/>
            <person name="Murakami T."/>
            <person name="Mori H."/>
        </authorList>
    </citation>
    <scope>NUCLEOTIDE SEQUENCE [LARGE SCALE GENOMIC DNA]</scope>
    <source>
        <strain evidence="8">5BBH33</strain>
    </source>
</reference>
<keyword evidence="2" id="KW-1003">Cell membrane</keyword>
<evidence type="ECO:0000313" key="8">
    <source>
        <dbReference type="Proteomes" id="UP000320585"/>
    </source>
</evidence>
<dbReference type="GeneID" id="92716583"/>
<evidence type="ECO:0000256" key="4">
    <source>
        <dbReference type="ARBA" id="ARBA00022989"/>
    </source>
</evidence>
<dbReference type="Proteomes" id="UP000320585">
    <property type="component" value="Chromosome"/>
</dbReference>
<organism evidence="7 8">
    <name type="scientific">Dialister hominis</name>
    <dbReference type="NCBI Taxonomy" id="2582419"/>
    <lineage>
        <taxon>Bacteria</taxon>
        <taxon>Bacillati</taxon>
        <taxon>Bacillota</taxon>
        <taxon>Negativicutes</taxon>
        <taxon>Veillonellales</taxon>
        <taxon>Veillonellaceae</taxon>
        <taxon>Dialister</taxon>
    </lineage>
</organism>
<dbReference type="KEGG" id="dho:Dia5BBH33_13540"/>
<evidence type="ECO:0000256" key="6">
    <source>
        <dbReference type="SAM" id="Phobius"/>
    </source>
</evidence>
<evidence type="ECO:0000313" key="7">
    <source>
        <dbReference type="EMBL" id="BBK25419.1"/>
    </source>
</evidence>
<evidence type="ECO:0000256" key="1">
    <source>
        <dbReference type="ARBA" id="ARBA00004651"/>
    </source>
</evidence>
<sequence>MEELLNGYFLQVFTFVCINIILALTIYMTLCTGILSLGNAGLMSFGAYTSAILTADYGFPMPLGIFCGGLMAAFVAMIIGLPTIRLRGLYLAIATLGFGEVVRVIALNLTITHGALGFSGIPSMASTLSDYASDWGLLDALEMDSQTGGQFLMCIVLLLIVIAIVTFWYRLEHSRVGRAMAAVKADEYAASLTGINVVYYKMMAFLFSAFFAGVAGALYAHATFFITPTDFDWHKVVDILLYTVFGGSNVLWGSVLGAAILTIVPESLRALSEYRDMIYGIMLVVLMGFRPDGILSYDAMKWISSKFSRKAKPVKVEGGDD</sequence>
<feature type="transmembrane region" description="Helical" evidence="6">
    <location>
        <begin position="12"/>
        <end position="37"/>
    </location>
</feature>
<keyword evidence="5 6" id="KW-0472">Membrane</keyword>
<feature type="transmembrane region" description="Helical" evidence="6">
    <location>
        <begin position="150"/>
        <end position="171"/>
    </location>
</feature>
<dbReference type="GO" id="GO:0015658">
    <property type="term" value="F:branched-chain amino acid transmembrane transporter activity"/>
    <property type="evidence" value="ECO:0007669"/>
    <property type="project" value="InterPro"/>
</dbReference>
<dbReference type="GO" id="GO:0005886">
    <property type="term" value="C:plasma membrane"/>
    <property type="evidence" value="ECO:0007669"/>
    <property type="project" value="UniProtKB-SubCell"/>
</dbReference>
<evidence type="ECO:0000256" key="3">
    <source>
        <dbReference type="ARBA" id="ARBA00022692"/>
    </source>
</evidence>
<dbReference type="CDD" id="cd06581">
    <property type="entry name" value="TM_PBP1_LivM_like"/>
    <property type="match status" value="1"/>
</dbReference>
<feature type="transmembrane region" description="Helical" evidence="6">
    <location>
        <begin position="204"/>
        <end position="227"/>
    </location>
</feature>
<gene>
    <name evidence="7" type="ORF">Dia5BBH33_13540</name>
</gene>
<keyword evidence="4 6" id="KW-1133">Transmembrane helix</keyword>
<feature type="transmembrane region" description="Helical" evidence="6">
    <location>
        <begin position="239"/>
        <end position="265"/>
    </location>
</feature>
<dbReference type="InterPro" id="IPR043428">
    <property type="entry name" value="LivM-like"/>
</dbReference>
<evidence type="ECO:0000256" key="5">
    <source>
        <dbReference type="ARBA" id="ARBA00023136"/>
    </source>
</evidence>
<protein>
    <submittedName>
        <fullName evidence="7">ABC transporter</fullName>
    </submittedName>
</protein>
<dbReference type="EMBL" id="AP019697">
    <property type="protein sequence ID" value="BBK25419.1"/>
    <property type="molecule type" value="Genomic_DNA"/>
</dbReference>
<feature type="transmembrane region" description="Helical" evidence="6">
    <location>
        <begin position="277"/>
        <end position="297"/>
    </location>
</feature>
<name>A0A8D5A4Z4_9FIRM</name>
<dbReference type="OrthoDB" id="9789927at2"/>
<accession>A0A8D5A4Z4</accession>
<dbReference type="PANTHER" id="PTHR30482:SF10">
    <property type="entry name" value="HIGH-AFFINITY BRANCHED-CHAIN AMINO ACID TRANSPORT PROTEIN BRAE"/>
    <property type="match status" value="1"/>
</dbReference>
<feature type="transmembrane region" description="Helical" evidence="6">
    <location>
        <begin position="88"/>
        <end position="111"/>
    </location>
</feature>
<evidence type="ECO:0000256" key="2">
    <source>
        <dbReference type="ARBA" id="ARBA00022475"/>
    </source>
</evidence>
<dbReference type="InterPro" id="IPR001851">
    <property type="entry name" value="ABC_transp_permease"/>
</dbReference>
<dbReference type="RefSeq" id="WP_022382583.1">
    <property type="nucleotide sequence ID" value="NZ_AP019697.1"/>
</dbReference>
<dbReference type="Pfam" id="PF02653">
    <property type="entry name" value="BPD_transp_2"/>
    <property type="match status" value="1"/>
</dbReference>
<dbReference type="AlphaFoldDB" id="A0A8D5A4Z4"/>
<feature type="transmembrane region" description="Helical" evidence="6">
    <location>
        <begin position="57"/>
        <end position="81"/>
    </location>
</feature>
<keyword evidence="3 6" id="KW-0812">Transmembrane</keyword>
<comment type="subcellular location">
    <subcellularLocation>
        <location evidence="1">Cell membrane</location>
        <topology evidence="1">Multi-pass membrane protein</topology>
    </subcellularLocation>
</comment>